<feature type="transmembrane region" description="Helical" evidence="1">
    <location>
        <begin position="6"/>
        <end position="27"/>
    </location>
</feature>
<feature type="transmembrane region" description="Helical" evidence="1">
    <location>
        <begin position="66"/>
        <end position="84"/>
    </location>
</feature>
<proteinExistence type="predicted"/>
<dbReference type="AlphaFoldDB" id="A0AAE7NRE3"/>
<reference evidence="2 3" key="1">
    <citation type="submission" date="2018-06" db="EMBL/GenBank/DDBJ databases">
        <title>Comparative genomics of Bradyrhizobium nodulating Arachidis hypogaea.</title>
        <authorList>
            <person name="Li Y."/>
        </authorList>
    </citation>
    <scope>NUCLEOTIDE SEQUENCE [LARGE SCALE GENOMIC DNA]</scope>
    <source>
        <strain evidence="2 3">CCBAU 051107</strain>
    </source>
</reference>
<dbReference type="KEGG" id="barh:WN72_31315"/>
<protein>
    <submittedName>
        <fullName evidence="2">Uncharacterized protein</fullName>
    </submittedName>
</protein>
<evidence type="ECO:0000313" key="2">
    <source>
        <dbReference type="EMBL" id="QOZ70287.1"/>
    </source>
</evidence>
<evidence type="ECO:0000256" key="1">
    <source>
        <dbReference type="SAM" id="Phobius"/>
    </source>
</evidence>
<accession>A0AAE7NRE3</accession>
<name>A0AAE7NRE3_9BRAD</name>
<sequence>MREMDTTAYVTVIVLTIGLIWLAVEMIAPNVNAWIFKRLFSFLLLAAILVLCGVALVAVYGALSGAPPIIIAALIVAWAITANSRSAN</sequence>
<feature type="transmembrane region" description="Helical" evidence="1">
    <location>
        <begin position="39"/>
        <end position="60"/>
    </location>
</feature>
<keyword evidence="1" id="KW-0472">Membrane</keyword>
<dbReference type="Proteomes" id="UP000594015">
    <property type="component" value="Chromosome"/>
</dbReference>
<evidence type="ECO:0000313" key="3">
    <source>
        <dbReference type="Proteomes" id="UP000594015"/>
    </source>
</evidence>
<dbReference type="EMBL" id="CP030050">
    <property type="protein sequence ID" value="QOZ70287.1"/>
    <property type="molecule type" value="Genomic_DNA"/>
</dbReference>
<keyword evidence="1" id="KW-0812">Transmembrane</keyword>
<gene>
    <name evidence="2" type="ORF">WN72_31315</name>
</gene>
<organism evidence="2 3">
    <name type="scientific">Bradyrhizobium arachidis</name>
    <dbReference type="NCBI Taxonomy" id="858423"/>
    <lineage>
        <taxon>Bacteria</taxon>
        <taxon>Pseudomonadati</taxon>
        <taxon>Pseudomonadota</taxon>
        <taxon>Alphaproteobacteria</taxon>
        <taxon>Hyphomicrobiales</taxon>
        <taxon>Nitrobacteraceae</taxon>
        <taxon>Bradyrhizobium</taxon>
    </lineage>
</organism>
<keyword evidence="1" id="KW-1133">Transmembrane helix</keyword>